<dbReference type="SUPFAM" id="SSF50129">
    <property type="entry name" value="GroES-like"/>
    <property type="match status" value="1"/>
</dbReference>
<evidence type="ECO:0000313" key="9">
    <source>
        <dbReference type="EMBL" id="QDS69627.1"/>
    </source>
</evidence>
<dbReference type="GO" id="GO:0004022">
    <property type="term" value="F:alcohol dehydrogenase (NAD+) activity"/>
    <property type="evidence" value="ECO:0007669"/>
    <property type="project" value="TreeGrafter"/>
</dbReference>
<dbReference type="InterPro" id="IPR002328">
    <property type="entry name" value="ADH_Zn_CS"/>
</dbReference>
<evidence type="ECO:0000256" key="3">
    <source>
        <dbReference type="ARBA" id="ARBA00022723"/>
    </source>
</evidence>
<evidence type="ECO:0000256" key="1">
    <source>
        <dbReference type="ARBA" id="ARBA00001947"/>
    </source>
</evidence>
<comment type="similarity">
    <text evidence="2 7">Belongs to the zinc-containing alcohol dehydrogenase family.</text>
</comment>
<dbReference type="InterPro" id="IPR020843">
    <property type="entry name" value="ER"/>
</dbReference>
<dbReference type="AlphaFoldDB" id="A0A517L1W7"/>
<evidence type="ECO:0000256" key="7">
    <source>
        <dbReference type="RuleBase" id="RU361277"/>
    </source>
</evidence>
<keyword evidence="5" id="KW-0560">Oxidoreductase</keyword>
<keyword evidence="6" id="KW-0520">NAD</keyword>
<gene>
    <name evidence="9" type="ORF">FKW77_008925</name>
</gene>
<keyword evidence="3 7" id="KW-0479">Metal-binding</keyword>
<dbReference type="Pfam" id="PF00107">
    <property type="entry name" value="ADH_zinc_N"/>
    <property type="match status" value="1"/>
</dbReference>
<dbReference type="OrthoDB" id="1879366at2759"/>
<evidence type="ECO:0000256" key="4">
    <source>
        <dbReference type="ARBA" id="ARBA00022833"/>
    </source>
</evidence>
<dbReference type="PANTHER" id="PTHR42940">
    <property type="entry name" value="ALCOHOL DEHYDROGENASE 1-RELATED"/>
    <property type="match status" value="1"/>
</dbReference>
<dbReference type="PROSITE" id="PS00059">
    <property type="entry name" value="ADH_ZINC"/>
    <property type="match status" value="1"/>
</dbReference>
<keyword evidence="4 7" id="KW-0862">Zinc</keyword>
<dbReference type="InterPro" id="IPR011032">
    <property type="entry name" value="GroES-like_sf"/>
</dbReference>
<dbReference type="GO" id="GO:0008270">
    <property type="term" value="F:zinc ion binding"/>
    <property type="evidence" value="ECO:0007669"/>
    <property type="project" value="InterPro"/>
</dbReference>
<proteinExistence type="inferred from homology"/>
<evidence type="ECO:0000259" key="8">
    <source>
        <dbReference type="SMART" id="SM00829"/>
    </source>
</evidence>
<dbReference type="SMART" id="SM00829">
    <property type="entry name" value="PKS_ER"/>
    <property type="match status" value="1"/>
</dbReference>
<dbReference type="Proteomes" id="UP000316270">
    <property type="component" value="Chromosome 3"/>
</dbReference>
<evidence type="ECO:0000313" key="10">
    <source>
        <dbReference type="Proteomes" id="UP000316270"/>
    </source>
</evidence>
<dbReference type="FunFam" id="3.40.50.720:FF:000039">
    <property type="entry name" value="Alcohol dehydrogenase AdhP"/>
    <property type="match status" value="1"/>
</dbReference>
<dbReference type="Pfam" id="PF08240">
    <property type="entry name" value="ADH_N"/>
    <property type="match status" value="1"/>
</dbReference>
<feature type="domain" description="Enoyl reductase (ER)" evidence="8">
    <location>
        <begin position="24"/>
        <end position="356"/>
    </location>
</feature>
<organism evidence="9 10">
    <name type="scientific">Venturia effusa</name>
    <dbReference type="NCBI Taxonomy" id="50376"/>
    <lineage>
        <taxon>Eukaryota</taxon>
        <taxon>Fungi</taxon>
        <taxon>Dikarya</taxon>
        <taxon>Ascomycota</taxon>
        <taxon>Pezizomycotina</taxon>
        <taxon>Dothideomycetes</taxon>
        <taxon>Pleosporomycetidae</taxon>
        <taxon>Venturiales</taxon>
        <taxon>Venturiaceae</taxon>
        <taxon>Venturia</taxon>
    </lineage>
</organism>
<accession>A0A517L1W7</accession>
<dbReference type="Gene3D" id="3.40.50.720">
    <property type="entry name" value="NAD(P)-binding Rossmann-like Domain"/>
    <property type="match status" value="1"/>
</dbReference>
<dbReference type="GO" id="GO:0005737">
    <property type="term" value="C:cytoplasm"/>
    <property type="evidence" value="ECO:0007669"/>
    <property type="project" value="TreeGrafter"/>
</dbReference>
<reference evidence="9 10" key="1">
    <citation type="submission" date="2019-07" db="EMBL/GenBank/DDBJ databases">
        <title>Finished genome of Venturia effusa.</title>
        <authorList>
            <person name="Young C.A."/>
            <person name="Cox M.P."/>
            <person name="Ganley A.R.D."/>
            <person name="David W.J."/>
        </authorList>
    </citation>
    <scope>NUCLEOTIDE SEQUENCE [LARGE SCALE GENOMIC DNA]</scope>
    <source>
        <strain evidence="10">albino</strain>
    </source>
</reference>
<dbReference type="Gene3D" id="3.90.180.10">
    <property type="entry name" value="Medium-chain alcohol dehydrogenases, catalytic domain"/>
    <property type="match status" value="1"/>
</dbReference>
<name>A0A517L1W7_9PEZI</name>
<dbReference type="InterPro" id="IPR036291">
    <property type="entry name" value="NAD(P)-bd_dom_sf"/>
</dbReference>
<sequence length="359" mass="38566">MTVTNGNGPQRPTKTTQRAMQYDGADNKVHLKEIPIPTPGPGKILVKIACTSLCHSDVMLFEPNDQGLILRSKPVTMGHEASGTVVELGEGVTAFNVGDPVGFLPATDCCFECEPCRKTHNAWCEKGCLMQGFGVDGFFQEYAVVEARGAMVLPDGIDLVEAAPLFCAGVTAYHAVEDAGCEPGEWMAIIGCGGLGHLGIQYAKAMQLKVIAIDLSSTQLEEAKACGADHVFNPLTDDDYIASILTLTNGGVKAGVNFTASKKSYDDMPQIIKPGVGTIMVVGIPLKPLEFNAMDIALGRYKVKGSNNGMSYNMRPAIEFSAKYGIKPHLTYFGLEQLPEMIEIMHSGKTRGRLAVRFD</sequence>
<dbReference type="InterPro" id="IPR013154">
    <property type="entry name" value="ADH-like_N"/>
</dbReference>
<dbReference type="InterPro" id="IPR013149">
    <property type="entry name" value="ADH-like_C"/>
</dbReference>
<dbReference type="SUPFAM" id="SSF51735">
    <property type="entry name" value="NAD(P)-binding Rossmann-fold domains"/>
    <property type="match status" value="1"/>
</dbReference>
<evidence type="ECO:0000256" key="2">
    <source>
        <dbReference type="ARBA" id="ARBA00008072"/>
    </source>
</evidence>
<comment type="cofactor">
    <cofactor evidence="1 7">
        <name>Zn(2+)</name>
        <dbReference type="ChEBI" id="CHEBI:29105"/>
    </cofactor>
</comment>
<evidence type="ECO:0000256" key="5">
    <source>
        <dbReference type="ARBA" id="ARBA00023002"/>
    </source>
</evidence>
<dbReference type="STRING" id="50376.A0A517L1W7"/>
<evidence type="ECO:0000256" key="6">
    <source>
        <dbReference type="ARBA" id="ARBA00023027"/>
    </source>
</evidence>
<dbReference type="PANTHER" id="PTHR42940:SF8">
    <property type="entry name" value="VACUOLAR PROTEIN SORTING-ASSOCIATED PROTEIN 11"/>
    <property type="match status" value="1"/>
</dbReference>
<keyword evidence="10" id="KW-1185">Reference proteome</keyword>
<dbReference type="EMBL" id="CP042187">
    <property type="protein sequence ID" value="QDS69627.1"/>
    <property type="molecule type" value="Genomic_DNA"/>
</dbReference>
<protein>
    <recommendedName>
        <fullName evidence="8">Enoyl reductase (ER) domain-containing protein</fullName>
    </recommendedName>
</protein>